<dbReference type="Gene3D" id="3.30.70.270">
    <property type="match status" value="2"/>
</dbReference>
<comment type="caution">
    <text evidence="5">The sequence shown here is derived from an EMBL/GenBank/DDBJ whole genome shotgun (WGS) entry which is preliminary data.</text>
</comment>
<dbReference type="SUPFAM" id="SSF48452">
    <property type="entry name" value="TPR-like"/>
    <property type="match status" value="1"/>
</dbReference>
<keyword evidence="1" id="KW-0677">Repeat</keyword>
<dbReference type="EMBL" id="ADCP02000001">
    <property type="protein sequence ID" value="EFV44046.2"/>
    <property type="molecule type" value="Genomic_DNA"/>
</dbReference>
<evidence type="ECO:0000313" key="5">
    <source>
        <dbReference type="EMBL" id="EFV44046.2"/>
    </source>
</evidence>
<dbReference type="HOGENOM" id="CLU_351178_0_0_7"/>
<sequence length="800" mass="87905">MSGLTTGLVRRDLLDLEQRLRDSLYRVLPFEAHAVYFPRQTRSKEPEWLPDEGKLLLPLVRHGELLGVFMARVPDAERVTALLPSLPGIVDLCLENLELYKAGRLDPRSGLATHEVLLERLTQETGAIQSAFAREFGLESGEGSSRGGTLGLIVVRFDGVREVARNISYGFADRLVGKLVEAFSGQLPEQAFGARIGDSAVAVFLPEATRPECENLSAAILRAMEQVRLPDPLIGRQFGVQPHAGYALYPQDMDGTRQRSSEEHGRILLHKAQLAAEVARTRGPGGFQAGRVMGYGRLLLEGGHIRQVMPLSRVLTSLGRSVGAREGQHFSVWSVNYAVKGGSGDESLQPLYKGEIVLLEVRESESVAEILHLGDPAWPLEPDDALTLLQEEQRLSVQNAAPEGQDDGVFHRPDPLTGLLRHGDFLAHLARACSECERFSLALLHVDMARRDGESSGAIQPMTQPEHIMAQVADLARSVCGRKVPGGRFGLNSLIFFHPDLEAEPLRELYEKLCADIASRLGVRAGVGLACWPFLDLRPSDMIEGARKALEYALLLPAPHIGQFGSLALNISADKRHCRGDVFGAIEEYKLALLADEDNVLAWNSLGVCLASLGRHAEARRFFEEAIQRTPDDPALAYNLGAVCQSLHDNEAAAEHFRTCIRLSPSHLYALIRLGQLDEAEERLEEARARFESAAALDTGSPLPYRHLARLALRLGKADQAREHLHQALLRNPRDVAALSLMADLYLDGGEDPELAESLARQSVALRPEYRNGWLVLSRALEVQGRLSDAREALLKAGEL</sequence>
<dbReference type="SMART" id="SM00028">
    <property type="entry name" value="TPR"/>
    <property type="match status" value="4"/>
</dbReference>
<dbReference type="InterPro" id="IPR043128">
    <property type="entry name" value="Rev_trsase/Diguanyl_cyclase"/>
</dbReference>
<feature type="domain" description="GGDEF" evidence="4">
    <location>
        <begin position="148"/>
        <end position="292"/>
    </location>
</feature>
<dbReference type="OrthoDB" id="5430072at2"/>
<evidence type="ECO:0000313" key="6">
    <source>
        <dbReference type="Proteomes" id="UP000006034"/>
    </source>
</evidence>
<organism evidence="5 6">
    <name type="scientific">Bilophila wadsworthia (strain 3_1_6)</name>
    <dbReference type="NCBI Taxonomy" id="563192"/>
    <lineage>
        <taxon>Bacteria</taxon>
        <taxon>Pseudomonadati</taxon>
        <taxon>Thermodesulfobacteriota</taxon>
        <taxon>Desulfovibrionia</taxon>
        <taxon>Desulfovibrionales</taxon>
        <taxon>Desulfovibrionaceae</taxon>
        <taxon>Bilophila</taxon>
    </lineage>
</organism>
<name>E5Y7E6_BILW3</name>
<reference evidence="5 6" key="2">
    <citation type="submission" date="2013-04" db="EMBL/GenBank/DDBJ databases">
        <title>The Genome Sequence of Bilophila wadsworthia 3_1_6.</title>
        <authorList>
            <consortium name="The Broad Institute Genomics Platform"/>
            <person name="Earl A."/>
            <person name="Ward D."/>
            <person name="Feldgarden M."/>
            <person name="Gevers D."/>
            <person name="Sibley C."/>
            <person name="Strauss J."/>
            <person name="Allen-Vercoe E."/>
            <person name="Walker B."/>
            <person name="Young S."/>
            <person name="Zeng Q."/>
            <person name="Gargeya S."/>
            <person name="Fitzgerald M."/>
            <person name="Haas B."/>
            <person name="Abouelleil A."/>
            <person name="Allen A.W."/>
            <person name="Alvarado L."/>
            <person name="Arachchi H.M."/>
            <person name="Berlin A.M."/>
            <person name="Chapman S.B."/>
            <person name="Gainer-Dewar J."/>
            <person name="Goldberg J."/>
            <person name="Griggs A."/>
            <person name="Gujja S."/>
            <person name="Hansen M."/>
            <person name="Howarth C."/>
            <person name="Imamovic A."/>
            <person name="Ireland A."/>
            <person name="Larimer J."/>
            <person name="McCowan C."/>
            <person name="Murphy C."/>
            <person name="Pearson M."/>
            <person name="Poon T.W."/>
            <person name="Priest M."/>
            <person name="Roberts A."/>
            <person name="Saif S."/>
            <person name="Shea T."/>
            <person name="Sisk P."/>
            <person name="Sykes S."/>
            <person name="Wortman J."/>
            <person name="Nusbaum C."/>
            <person name="Birren B."/>
        </authorList>
    </citation>
    <scope>NUCLEOTIDE SEQUENCE [LARGE SCALE GENOMIC DNA]</scope>
    <source>
        <strain evidence="5 6">3_1_6</strain>
    </source>
</reference>
<dbReference type="Gene3D" id="1.25.40.10">
    <property type="entry name" value="Tetratricopeptide repeat domain"/>
    <property type="match status" value="2"/>
</dbReference>
<dbReference type="PROSITE" id="PS50887">
    <property type="entry name" value="GGDEF"/>
    <property type="match status" value="1"/>
</dbReference>
<feature type="repeat" description="TPR" evidence="3">
    <location>
        <begin position="702"/>
        <end position="735"/>
    </location>
</feature>
<evidence type="ECO:0000256" key="3">
    <source>
        <dbReference type="PROSITE-ProRule" id="PRU00339"/>
    </source>
</evidence>
<protein>
    <recommendedName>
        <fullName evidence="4">GGDEF domain-containing protein</fullName>
    </recommendedName>
</protein>
<reference evidence="5 6" key="1">
    <citation type="submission" date="2010-10" db="EMBL/GenBank/DDBJ databases">
        <authorList>
            <consortium name="The Broad Institute Genome Sequencing Platform"/>
            <person name="Ward D."/>
            <person name="Earl A."/>
            <person name="Feldgarden M."/>
            <person name="Young S.K."/>
            <person name="Gargeya S."/>
            <person name="Zeng Q."/>
            <person name="Alvarado L."/>
            <person name="Berlin A."/>
            <person name="Bochicchio J."/>
            <person name="Chapman S.B."/>
            <person name="Chen Z."/>
            <person name="Freedman E."/>
            <person name="Gellesch M."/>
            <person name="Goldberg J."/>
            <person name="Griggs A."/>
            <person name="Gujja S."/>
            <person name="Heilman E."/>
            <person name="Heiman D."/>
            <person name="Howarth C."/>
            <person name="Mehta T."/>
            <person name="Neiman D."/>
            <person name="Pearson M."/>
            <person name="Roberts A."/>
            <person name="Saif S."/>
            <person name="Shea T."/>
            <person name="Shenoy N."/>
            <person name="Sisk P."/>
            <person name="Stolte C."/>
            <person name="Sykes S."/>
            <person name="White J."/>
            <person name="Yandava C."/>
            <person name="Allen-Vercoe E."/>
            <person name="Sibley C."/>
            <person name="Ambrose C.E."/>
            <person name="Strauss J."/>
            <person name="Daigneault M."/>
            <person name="Haas B."/>
            <person name="Nusbaum C."/>
            <person name="Birren B."/>
        </authorList>
    </citation>
    <scope>NUCLEOTIDE SEQUENCE [LARGE SCALE GENOMIC DNA]</scope>
    <source>
        <strain evidence="5 6">3_1_6</strain>
    </source>
</reference>
<proteinExistence type="predicted"/>
<dbReference type="AlphaFoldDB" id="E5Y7E6"/>
<dbReference type="GeneID" id="78085252"/>
<dbReference type="Proteomes" id="UP000006034">
    <property type="component" value="Unassembled WGS sequence"/>
</dbReference>
<dbReference type="InterPro" id="IPR011990">
    <property type="entry name" value="TPR-like_helical_dom_sf"/>
</dbReference>
<dbReference type="PANTHER" id="PTHR44943:SF8">
    <property type="entry name" value="TPR REPEAT-CONTAINING PROTEIN MJ0263"/>
    <property type="match status" value="1"/>
</dbReference>
<keyword evidence="2 3" id="KW-0802">TPR repeat</keyword>
<dbReference type="STRING" id="563192.HMPREF0179_02111"/>
<feature type="repeat" description="TPR" evidence="3">
    <location>
        <begin position="634"/>
        <end position="667"/>
    </location>
</feature>
<dbReference type="PROSITE" id="PS50005">
    <property type="entry name" value="TPR"/>
    <property type="match status" value="3"/>
</dbReference>
<keyword evidence="6" id="KW-1185">Reference proteome</keyword>
<dbReference type="eggNOG" id="COG0457">
    <property type="taxonomic scope" value="Bacteria"/>
</dbReference>
<dbReference type="Pfam" id="PF13424">
    <property type="entry name" value="TPR_12"/>
    <property type="match status" value="1"/>
</dbReference>
<feature type="repeat" description="TPR" evidence="3">
    <location>
        <begin position="600"/>
        <end position="633"/>
    </location>
</feature>
<dbReference type="eggNOG" id="COG2199">
    <property type="taxonomic scope" value="Bacteria"/>
</dbReference>
<evidence type="ECO:0000256" key="2">
    <source>
        <dbReference type="ARBA" id="ARBA00022803"/>
    </source>
</evidence>
<evidence type="ECO:0000259" key="4">
    <source>
        <dbReference type="PROSITE" id="PS50887"/>
    </source>
</evidence>
<dbReference type="Pfam" id="PF14559">
    <property type="entry name" value="TPR_19"/>
    <property type="match status" value="1"/>
</dbReference>
<dbReference type="InterPro" id="IPR000160">
    <property type="entry name" value="GGDEF_dom"/>
</dbReference>
<dbReference type="InterPro" id="IPR029787">
    <property type="entry name" value="Nucleotide_cyclase"/>
</dbReference>
<gene>
    <name evidence="5" type="ORF">HMPREF0179_02111</name>
</gene>
<dbReference type="RefSeq" id="WP_016360617.1">
    <property type="nucleotide sequence ID" value="NZ_KE150238.1"/>
</dbReference>
<accession>E5Y7E6</accession>
<dbReference type="PANTHER" id="PTHR44943">
    <property type="entry name" value="CELLULOSE SYNTHASE OPERON PROTEIN C"/>
    <property type="match status" value="1"/>
</dbReference>
<dbReference type="SMART" id="SM00267">
    <property type="entry name" value="GGDEF"/>
    <property type="match status" value="1"/>
</dbReference>
<dbReference type="SUPFAM" id="SSF55073">
    <property type="entry name" value="Nucleotide cyclase"/>
    <property type="match status" value="1"/>
</dbReference>
<dbReference type="InterPro" id="IPR051685">
    <property type="entry name" value="Ycf3/AcsC/BcsC/TPR_MFPF"/>
</dbReference>
<dbReference type="InterPro" id="IPR019734">
    <property type="entry name" value="TPR_rpt"/>
</dbReference>
<evidence type="ECO:0000256" key="1">
    <source>
        <dbReference type="ARBA" id="ARBA00022737"/>
    </source>
</evidence>